<name>A0A5B9QMZ0_9BACT</name>
<evidence type="ECO:0008006" key="3">
    <source>
        <dbReference type="Google" id="ProtNLM"/>
    </source>
</evidence>
<dbReference type="EMBL" id="CP042913">
    <property type="protein sequence ID" value="QEG35363.1"/>
    <property type="molecule type" value="Genomic_DNA"/>
</dbReference>
<dbReference type="KEGG" id="bgok:Pr1d_26610"/>
<dbReference type="PANTHER" id="PTHR34849">
    <property type="entry name" value="SSL5025 PROTEIN"/>
    <property type="match status" value="1"/>
</dbReference>
<dbReference type="InterPro" id="IPR009057">
    <property type="entry name" value="Homeodomain-like_sf"/>
</dbReference>
<keyword evidence="2" id="KW-1185">Reference proteome</keyword>
<dbReference type="RefSeq" id="WP_148073886.1">
    <property type="nucleotide sequence ID" value="NZ_CP042913.1"/>
</dbReference>
<organism evidence="1 2">
    <name type="scientific">Bythopirellula goksoeyrii</name>
    <dbReference type="NCBI Taxonomy" id="1400387"/>
    <lineage>
        <taxon>Bacteria</taxon>
        <taxon>Pseudomonadati</taxon>
        <taxon>Planctomycetota</taxon>
        <taxon>Planctomycetia</taxon>
        <taxon>Pirellulales</taxon>
        <taxon>Lacipirellulaceae</taxon>
        <taxon>Bythopirellula</taxon>
    </lineage>
</organism>
<dbReference type="SUPFAM" id="SSF46689">
    <property type="entry name" value="Homeodomain-like"/>
    <property type="match status" value="1"/>
</dbReference>
<dbReference type="Gene3D" id="1.10.10.10">
    <property type="entry name" value="Winged helix-like DNA-binding domain superfamily/Winged helix DNA-binding domain"/>
    <property type="match status" value="1"/>
</dbReference>
<proteinExistence type="predicted"/>
<dbReference type="InterPro" id="IPR007367">
    <property type="entry name" value="DUF433"/>
</dbReference>
<dbReference type="Pfam" id="PF04255">
    <property type="entry name" value="DUF433"/>
    <property type="match status" value="1"/>
</dbReference>
<dbReference type="PANTHER" id="PTHR34849:SF3">
    <property type="entry name" value="SSR2962 PROTEIN"/>
    <property type="match status" value="1"/>
</dbReference>
<dbReference type="OrthoDB" id="9808242at2"/>
<accession>A0A5B9QMZ0</accession>
<evidence type="ECO:0000313" key="1">
    <source>
        <dbReference type="EMBL" id="QEG35363.1"/>
    </source>
</evidence>
<reference evidence="1 2" key="1">
    <citation type="submission" date="2019-08" db="EMBL/GenBank/DDBJ databases">
        <title>Deep-cultivation of Planctomycetes and their phenomic and genomic characterization uncovers novel biology.</title>
        <authorList>
            <person name="Wiegand S."/>
            <person name="Jogler M."/>
            <person name="Boedeker C."/>
            <person name="Pinto D."/>
            <person name="Vollmers J."/>
            <person name="Rivas-Marin E."/>
            <person name="Kohn T."/>
            <person name="Peeters S.H."/>
            <person name="Heuer A."/>
            <person name="Rast P."/>
            <person name="Oberbeckmann S."/>
            <person name="Bunk B."/>
            <person name="Jeske O."/>
            <person name="Meyerdierks A."/>
            <person name="Storesund J.E."/>
            <person name="Kallscheuer N."/>
            <person name="Luecker S."/>
            <person name="Lage O.M."/>
            <person name="Pohl T."/>
            <person name="Merkel B.J."/>
            <person name="Hornburger P."/>
            <person name="Mueller R.-W."/>
            <person name="Bruemmer F."/>
            <person name="Labrenz M."/>
            <person name="Spormann A.M."/>
            <person name="Op den Camp H."/>
            <person name="Overmann J."/>
            <person name="Amann R."/>
            <person name="Jetten M.S.M."/>
            <person name="Mascher T."/>
            <person name="Medema M.H."/>
            <person name="Devos D.P."/>
            <person name="Kaster A.-K."/>
            <person name="Ovreas L."/>
            <person name="Rohde M."/>
            <person name="Galperin M.Y."/>
            <person name="Jogler C."/>
        </authorList>
    </citation>
    <scope>NUCLEOTIDE SEQUENCE [LARGE SCALE GENOMIC DNA]</scope>
    <source>
        <strain evidence="1 2">Pr1d</strain>
    </source>
</reference>
<gene>
    <name evidence="1" type="ORF">Pr1d_26610</name>
</gene>
<evidence type="ECO:0000313" key="2">
    <source>
        <dbReference type="Proteomes" id="UP000323917"/>
    </source>
</evidence>
<dbReference type="Proteomes" id="UP000323917">
    <property type="component" value="Chromosome"/>
</dbReference>
<dbReference type="InterPro" id="IPR036388">
    <property type="entry name" value="WH-like_DNA-bd_sf"/>
</dbReference>
<dbReference type="AlphaFoldDB" id="A0A5B9QMZ0"/>
<protein>
    <recommendedName>
        <fullName evidence="3">DUF433 domain-containing protein</fullName>
    </recommendedName>
</protein>
<sequence>MSIVESPISSDPSVMGGAVVFHGTRVPVQTLLDYLDDGFSIETFIEFFPSVRREDAEQFLRLVGRRDS</sequence>